<dbReference type="NCBIfam" id="NF041808">
    <property type="entry name" value="daptide_123"/>
    <property type="match status" value="1"/>
</dbReference>
<dbReference type="AlphaFoldDB" id="A0A7W5CFP4"/>
<protein>
    <submittedName>
        <fullName evidence="2">Uncharacterized protein</fullName>
    </submittedName>
</protein>
<evidence type="ECO:0000313" key="3">
    <source>
        <dbReference type="Proteomes" id="UP000543579"/>
    </source>
</evidence>
<evidence type="ECO:0000313" key="2">
    <source>
        <dbReference type="EMBL" id="MBB3156861.1"/>
    </source>
</evidence>
<organism evidence="2 3">
    <name type="scientific">Microbacterium proteolyticum</name>
    <dbReference type="NCBI Taxonomy" id="1572644"/>
    <lineage>
        <taxon>Bacteria</taxon>
        <taxon>Bacillati</taxon>
        <taxon>Actinomycetota</taxon>
        <taxon>Actinomycetes</taxon>
        <taxon>Micrococcales</taxon>
        <taxon>Microbacteriaceae</taxon>
        <taxon>Microbacterium</taxon>
    </lineage>
</organism>
<evidence type="ECO:0000256" key="1">
    <source>
        <dbReference type="SAM" id="Phobius"/>
    </source>
</evidence>
<keyword evidence="1" id="KW-1133">Transmembrane helix</keyword>
<keyword evidence="1" id="KW-0812">Transmembrane</keyword>
<accession>A0A7W5CFP4</accession>
<dbReference type="EMBL" id="JACHXY010000001">
    <property type="protein sequence ID" value="MBB3156861.1"/>
    <property type="molecule type" value="Genomic_DNA"/>
</dbReference>
<proteinExistence type="predicted"/>
<dbReference type="RefSeq" id="WP_183418363.1">
    <property type="nucleotide sequence ID" value="NZ_JACHXY010000001.1"/>
</dbReference>
<reference evidence="2 3" key="1">
    <citation type="submission" date="2020-08" db="EMBL/GenBank/DDBJ databases">
        <title>Genomic Encyclopedia of Type Strains, Phase III (KMG-III): the genomes of soil and plant-associated and newly described type strains.</title>
        <authorList>
            <person name="Whitman W."/>
        </authorList>
    </citation>
    <scope>NUCLEOTIDE SEQUENCE [LARGE SCALE GENOMIC DNA]</scope>
    <source>
        <strain evidence="2 3">CECT 8356</strain>
    </source>
</reference>
<comment type="caution">
    <text evidence="2">The sequence shown here is derived from an EMBL/GenBank/DDBJ whole genome shotgun (WGS) entry which is preliminary data.</text>
</comment>
<name>A0A7W5CFP4_9MICO</name>
<sequence length="45" mass="4710">MTSLALSPQLQFEELDALETPSWESFYQGVLGGLAVVGIGVAIAT</sequence>
<feature type="transmembrane region" description="Helical" evidence="1">
    <location>
        <begin position="25"/>
        <end position="44"/>
    </location>
</feature>
<gene>
    <name evidence="2" type="ORF">FHS07_000545</name>
</gene>
<dbReference type="Proteomes" id="UP000543579">
    <property type="component" value="Unassembled WGS sequence"/>
</dbReference>
<dbReference type="NCBIfam" id="NF041805">
    <property type="entry name" value="daptide_Mpa1"/>
    <property type="match status" value="1"/>
</dbReference>
<keyword evidence="1" id="KW-0472">Membrane</keyword>